<dbReference type="Proteomes" id="UP000695007">
    <property type="component" value="Unplaced"/>
</dbReference>
<dbReference type="AlphaFoldDB" id="A0AAJ6YBU0"/>
<dbReference type="GeneID" id="105359740"/>
<accession>A0AAJ6YBU0</accession>
<dbReference type="RefSeq" id="XP_011494699.1">
    <property type="nucleotide sequence ID" value="XM_011496397.1"/>
</dbReference>
<keyword evidence="1" id="KW-0175">Coiled coil</keyword>
<feature type="coiled-coil region" evidence="1">
    <location>
        <begin position="283"/>
        <end position="310"/>
    </location>
</feature>
<evidence type="ECO:0000256" key="1">
    <source>
        <dbReference type="SAM" id="Coils"/>
    </source>
</evidence>
<proteinExistence type="predicted"/>
<organism evidence="2 3">
    <name type="scientific">Ceratosolen solmsi marchali</name>
    <dbReference type="NCBI Taxonomy" id="326594"/>
    <lineage>
        <taxon>Eukaryota</taxon>
        <taxon>Metazoa</taxon>
        <taxon>Ecdysozoa</taxon>
        <taxon>Arthropoda</taxon>
        <taxon>Hexapoda</taxon>
        <taxon>Insecta</taxon>
        <taxon>Pterygota</taxon>
        <taxon>Neoptera</taxon>
        <taxon>Endopterygota</taxon>
        <taxon>Hymenoptera</taxon>
        <taxon>Apocrita</taxon>
        <taxon>Proctotrupomorpha</taxon>
        <taxon>Chalcidoidea</taxon>
        <taxon>Agaonidae</taxon>
        <taxon>Agaoninae</taxon>
        <taxon>Ceratosolen</taxon>
    </lineage>
</organism>
<keyword evidence="2" id="KW-1185">Reference proteome</keyword>
<sequence>MSGMDDSSLISGISNLSRISKTNSSTHYKFDSTCNISEWRSMCRDVNKSFTNDSQRTELRKVSELKKVNKALNSCEESTCDYAKLKLIYECLKEIIISSNSLIENNLISKLKELIRIHEIKKFLYLPNNSKELKEELTLLGIIDLPNCEFNYEEQLAIKSCLETKIRERIHRFITIYANFAGSSKDILKNNESILCSRFQLKTELENIHWKDKIDEVYLEYKRDSLHCLKILNQWNELKWKMNEKNTKDIENLLLKSEIAEMKAIITKLSCTIRMYTETPSTVDAFKILNLNLEEKINTVNEEIVKKTELRKSYEVLSNTEYDEILRKYLNLCHIVKKKKTLLDNL</sequence>
<evidence type="ECO:0000313" key="3">
    <source>
        <dbReference type="RefSeq" id="XP_011494699.1"/>
    </source>
</evidence>
<name>A0AAJ6YBU0_9HYME</name>
<reference evidence="3" key="1">
    <citation type="submission" date="2025-08" db="UniProtKB">
        <authorList>
            <consortium name="RefSeq"/>
        </authorList>
    </citation>
    <scope>IDENTIFICATION</scope>
</reference>
<evidence type="ECO:0000313" key="2">
    <source>
        <dbReference type="Proteomes" id="UP000695007"/>
    </source>
</evidence>
<protein>
    <submittedName>
        <fullName evidence="3">Uncharacterized protein LOC105359740</fullName>
    </submittedName>
</protein>
<dbReference type="KEGG" id="csol:105359740"/>
<gene>
    <name evidence="3" type="primary">LOC105359740</name>
</gene>